<dbReference type="EMBL" id="LWDF02000112">
    <property type="protein sequence ID" value="KAE8257407.1"/>
    <property type="molecule type" value="Genomic_DNA"/>
</dbReference>
<dbReference type="PROSITE" id="PS51677">
    <property type="entry name" value="NODB"/>
    <property type="match status" value="1"/>
</dbReference>
<keyword evidence="12" id="KW-1185">Reference proteome</keyword>
<protein>
    <recommendedName>
        <fullName evidence="9">chitin deacetylase</fullName>
        <ecNumber evidence="9">3.5.1.41</ecNumber>
    </recommendedName>
</protein>
<dbReference type="PANTHER" id="PTHR10587:SF135">
    <property type="entry name" value="CHITIN DEACETYLASE 3"/>
    <property type="match status" value="1"/>
</dbReference>
<organism evidence="11 12">
    <name type="scientific">Tilletia indica</name>
    <dbReference type="NCBI Taxonomy" id="43049"/>
    <lineage>
        <taxon>Eukaryota</taxon>
        <taxon>Fungi</taxon>
        <taxon>Dikarya</taxon>
        <taxon>Basidiomycota</taxon>
        <taxon>Ustilaginomycotina</taxon>
        <taxon>Exobasidiomycetes</taxon>
        <taxon>Tilletiales</taxon>
        <taxon>Tilletiaceae</taxon>
        <taxon>Tilletia</taxon>
    </lineage>
</organism>
<comment type="subcellular location">
    <subcellularLocation>
        <location evidence="2">Cell membrane</location>
        <topology evidence="2">Lipid-anchor</topology>
        <topology evidence="2">GPI-anchor</topology>
    </subcellularLocation>
</comment>
<dbReference type="PANTHER" id="PTHR10587">
    <property type="entry name" value="GLYCOSYL TRANSFERASE-RELATED"/>
    <property type="match status" value="1"/>
</dbReference>
<dbReference type="GO" id="GO:0098552">
    <property type="term" value="C:side of membrane"/>
    <property type="evidence" value="ECO:0007669"/>
    <property type="project" value="UniProtKB-KW"/>
</dbReference>
<dbReference type="GO" id="GO:0000272">
    <property type="term" value="P:polysaccharide catabolic process"/>
    <property type="evidence" value="ECO:0007669"/>
    <property type="project" value="UniProtKB-KW"/>
</dbReference>
<evidence type="ECO:0000256" key="9">
    <source>
        <dbReference type="ARBA" id="ARBA00024056"/>
    </source>
</evidence>
<keyword evidence="4" id="KW-0146">Chitin degradation</keyword>
<dbReference type="Pfam" id="PF01522">
    <property type="entry name" value="Polysacc_deac_1"/>
    <property type="match status" value="1"/>
</dbReference>
<keyword evidence="3" id="KW-0325">Glycoprotein</keyword>
<dbReference type="Proteomes" id="UP000077521">
    <property type="component" value="Unassembled WGS sequence"/>
</dbReference>
<comment type="caution">
    <text evidence="11">The sequence shown here is derived from an EMBL/GenBank/DDBJ whole genome shotgun (WGS) entry which is preliminary data.</text>
</comment>
<evidence type="ECO:0000256" key="1">
    <source>
        <dbReference type="ARBA" id="ARBA00001941"/>
    </source>
</evidence>
<dbReference type="GO" id="GO:0005886">
    <property type="term" value="C:plasma membrane"/>
    <property type="evidence" value="ECO:0007669"/>
    <property type="project" value="UniProtKB-SubCell"/>
</dbReference>
<dbReference type="GO" id="GO:0006032">
    <property type="term" value="P:chitin catabolic process"/>
    <property type="evidence" value="ECO:0007669"/>
    <property type="project" value="UniProtKB-KW"/>
</dbReference>
<dbReference type="InterPro" id="IPR050248">
    <property type="entry name" value="Polysacc_deacetylase_ArnD"/>
</dbReference>
<dbReference type="AlphaFoldDB" id="A0A177TK77"/>
<comment type="cofactor">
    <cofactor evidence="1">
        <name>Co(2+)</name>
        <dbReference type="ChEBI" id="CHEBI:48828"/>
    </cofactor>
</comment>
<keyword evidence="7" id="KW-0449">Lipoprotein</keyword>
<evidence type="ECO:0000313" key="11">
    <source>
        <dbReference type="EMBL" id="KAE8257407.1"/>
    </source>
</evidence>
<reference evidence="11" key="2">
    <citation type="journal article" date="2019" name="IMA Fungus">
        <title>Genome sequencing and comparison of five Tilletia species to identify candidate genes for the detection of regulated species infecting wheat.</title>
        <authorList>
            <person name="Nguyen H.D.T."/>
            <person name="Sultana T."/>
            <person name="Kesanakurti P."/>
            <person name="Hambleton S."/>
        </authorList>
    </citation>
    <scope>NUCLEOTIDE SEQUENCE</scope>
    <source>
        <strain evidence="11">DAOMC 236416</strain>
    </source>
</reference>
<gene>
    <name evidence="11" type="ORF">A4X13_0g2377</name>
</gene>
<dbReference type="SUPFAM" id="SSF88713">
    <property type="entry name" value="Glycoside hydrolase/deacetylase"/>
    <property type="match status" value="1"/>
</dbReference>
<evidence type="ECO:0000256" key="5">
    <source>
        <dbReference type="ARBA" id="ARBA00023277"/>
    </source>
</evidence>
<keyword evidence="3" id="KW-0336">GPI-anchor</keyword>
<keyword evidence="8" id="KW-0624">Polysaccharide degradation</keyword>
<keyword evidence="6" id="KW-0170">Cobalt</keyword>
<dbReference type="GO" id="GO:0004099">
    <property type="term" value="F:chitin deacetylase activity"/>
    <property type="evidence" value="ECO:0007669"/>
    <property type="project" value="UniProtKB-EC"/>
</dbReference>
<evidence type="ECO:0000256" key="2">
    <source>
        <dbReference type="ARBA" id="ARBA00004609"/>
    </source>
</evidence>
<reference evidence="11" key="1">
    <citation type="submission" date="2016-04" db="EMBL/GenBank/DDBJ databases">
        <authorList>
            <person name="Nguyen H.D."/>
            <person name="Samba Siva P."/>
            <person name="Cullis J."/>
            <person name="Levesque C.A."/>
            <person name="Hambleton S."/>
        </authorList>
    </citation>
    <scope>NUCLEOTIDE SEQUENCE</scope>
    <source>
        <strain evidence="11">DAOMC 236416</strain>
    </source>
</reference>
<evidence type="ECO:0000256" key="6">
    <source>
        <dbReference type="ARBA" id="ARBA00023285"/>
    </source>
</evidence>
<dbReference type="Gene3D" id="3.20.20.370">
    <property type="entry name" value="Glycoside hydrolase/deacetylase"/>
    <property type="match status" value="1"/>
</dbReference>
<comment type="catalytic activity">
    <reaction evidence="10">
        <text>[(1-&gt;4)-N-acetyl-beta-D-glucosaminyl](n) + n H2O = chitosan + n acetate</text>
        <dbReference type="Rhea" id="RHEA:10464"/>
        <dbReference type="Rhea" id="RHEA-COMP:9593"/>
        <dbReference type="Rhea" id="RHEA-COMP:9597"/>
        <dbReference type="ChEBI" id="CHEBI:15377"/>
        <dbReference type="ChEBI" id="CHEBI:17029"/>
        <dbReference type="ChEBI" id="CHEBI:30089"/>
        <dbReference type="ChEBI" id="CHEBI:57704"/>
        <dbReference type="EC" id="3.5.1.41"/>
    </reaction>
    <physiologicalReaction direction="left-to-right" evidence="10">
        <dbReference type="Rhea" id="RHEA:10465"/>
    </physiologicalReaction>
</comment>
<dbReference type="InterPro" id="IPR011330">
    <property type="entry name" value="Glyco_hydro/deAcase_b/a-brl"/>
</dbReference>
<evidence type="ECO:0000256" key="8">
    <source>
        <dbReference type="ARBA" id="ARBA00023326"/>
    </source>
</evidence>
<keyword evidence="3" id="KW-0472">Membrane</keyword>
<evidence type="ECO:0000256" key="10">
    <source>
        <dbReference type="ARBA" id="ARBA00048494"/>
    </source>
</evidence>
<proteinExistence type="predicted"/>
<accession>A0A177TK77</accession>
<dbReference type="InterPro" id="IPR002509">
    <property type="entry name" value="NODB_dom"/>
</dbReference>
<dbReference type="GO" id="GO:0009272">
    <property type="term" value="P:fungal-type cell wall biogenesis"/>
    <property type="evidence" value="ECO:0007669"/>
    <property type="project" value="UniProtKB-ARBA"/>
</dbReference>
<evidence type="ECO:0000256" key="3">
    <source>
        <dbReference type="ARBA" id="ARBA00022622"/>
    </source>
</evidence>
<name>A0A177TK77_9BASI</name>
<evidence type="ECO:0000256" key="7">
    <source>
        <dbReference type="ARBA" id="ARBA00023288"/>
    </source>
</evidence>
<sequence>MLFLRLLPLAVLLFGEAVAAKKHHGALRVKFTRSSTNTYPELDGNALTAKHLKPEWKAALDAAVKAGKIPNIPVSSSQDGGTPTYPSGTDMSNVCNWSINQCQGPNDIFKAPTGYVGVNFDDGPTAATPGLNKFLSKNNISATRFLIGGQIAGMTDAFKDIVNTPGQQLAVHTYTHHQMTTLTNEQVVAELAWTMQIIYDLSGFLPNMWRGPLGDVDNRVRAIAETLFDIRHVSWNFDTDDWCFGHSPTETACPGQALGGTTESITSYIDKTLAGPKSPGVLMLEHELSHTTVGFFKKHTWVGIKKHGWKHANIAQMLGLPSHASARRSKGSKKAGGH</sequence>
<evidence type="ECO:0000256" key="4">
    <source>
        <dbReference type="ARBA" id="ARBA00023024"/>
    </source>
</evidence>
<evidence type="ECO:0000313" key="12">
    <source>
        <dbReference type="Proteomes" id="UP000077521"/>
    </source>
</evidence>
<keyword evidence="5" id="KW-0119">Carbohydrate metabolism</keyword>
<dbReference type="EC" id="3.5.1.41" evidence="9"/>